<dbReference type="EMBL" id="PDLM01000005">
    <property type="protein sequence ID" value="RDW77388.1"/>
    <property type="molecule type" value="Genomic_DNA"/>
</dbReference>
<dbReference type="GO" id="GO:0046872">
    <property type="term" value="F:metal ion binding"/>
    <property type="evidence" value="ECO:0007669"/>
    <property type="project" value="UniProtKB-KW"/>
</dbReference>
<dbReference type="GO" id="GO:0005576">
    <property type="term" value="C:extracellular region"/>
    <property type="evidence" value="ECO:0007669"/>
    <property type="project" value="UniProtKB-SubCell"/>
</dbReference>
<keyword evidence="6 9" id="KW-0378">Hydrolase</keyword>
<comment type="similarity">
    <text evidence="2 9">Belongs to the acid sphingomyelinase family.</text>
</comment>
<feature type="disulfide bond" evidence="11">
    <location>
        <begin position="183"/>
        <end position="188"/>
    </location>
</feature>
<evidence type="ECO:0000256" key="7">
    <source>
        <dbReference type="ARBA" id="ARBA00022833"/>
    </source>
</evidence>
<dbReference type="InterPro" id="IPR011160">
    <property type="entry name" value="Sphingomy_PDE"/>
</dbReference>
<keyword evidence="16" id="KW-1185">Reference proteome</keyword>
<dbReference type="Gene3D" id="3.60.21.10">
    <property type="match status" value="1"/>
</dbReference>
<feature type="domain" description="Calcineurin-like phosphoesterase" evidence="13">
    <location>
        <begin position="162"/>
        <end position="427"/>
    </location>
</feature>
<dbReference type="GO" id="GO:0004767">
    <property type="term" value="F:sphingomyelin phosphodiesterase activity"/>
    <property type="evidence" value="ECO:0007669"/>
    <property type="project" value="UniProtKB-UniRule"/>
</dbReference>
<gene>
    <name evidence="15" type="ORF">BP6252_05441</name>
</gene>
<keyword evidence="11" id="KW-1015">Disulfide bond</keyword>
<feature type="disulfide bond" evidence="11">
    <location>
        <begin position="55"/>
        <end position="131"/>
    </location>
</feature>
<name>A0A3D8RTV6_9HELO</name>
<evidence type="ECO:0000256" key="11">
    <source>
        <dbReference type="PIRSR" id="PIRSR000948-2"/>
    </source>
</evidence>
<dbReference type="AlphaFoldDB" id="A0A3D8RTV6"/>
<protein>
    <recommendedName>
        <fullName evidence="9">Sphingomyelin phosphodiesterase</fullName>
    </recommendedName>
</protein>
<feature type="binding site" evidence="10">
    <location>
        <position position="168"/>
    </location>
    <ligand>
        <name>Zn(2+)</name>
        <dbReference type="ChEBI" id="CHEBI:29105"/>
        <label>1</label>
    </ligand>
</feature>
<organism evidence="15 16">
    <name type="scientific">Coleophoma cylindrospora</name>
    <dbReference type="NCBI Taxonomy" id="1849047"/>
    <lineage>
        <taxon>Eukaryota</taxon>
        <taxon>Fungi</taxon>
        <taxon>Dikarya</taxon>
        <taxon>Ascomycota</taxon>
        <taxon>Pezizomycotina</taxon>
        <taxon>Leotiomycetes</taxon>
        <taxon>Helotiales</taxon>
        <taxon>Dermateaceae</taxon>
        <taxon>Coleophoma</taxon>
    </lineage>
</organism>
<evidence type="ECO:0000256" key="6">
    <source>
        <dbReference type="ARBA" id="ARBA00022801"/>
    </source>
</evidence>
<dbReference type="OrthoDB" id="282973at2759"/>
<dbReference type="PANTHER" id="PTHR10340">
    <property type="entry name" value="SPHINGOMYELIN PHOSPHODIESTERASE"/>
    <property type="match status" value="1"/>
</dbReference>
<dbReference type="InterPro" id="IPR045473">
    <property type="entry name" value="ASM_C"/>
</dbReference>
<evidence type="ECO:0000256" key="9">
    <source>
        <dbReference type="PIRNR" id="PIRNR000948"/>
    </source>
</evidence>
<evidence type="ECO:0000256" key="5">
    <source>
        <dbReference type="ARBA" id="ARBA00022729"/>
    </source>
</evidence>
<evidence type="ECO:0000313" key="15">
    <source>
        <dbReference type="EMBL" id="RDW77388.1"/>
    </source>
</evidence>
<evidence type="ECO:0000259" key="14">
    <source>
        <dbReference type="Pfam" id="PF19272"/>
    </source>
</evidence>
<evidence type="ECO:0000256" key="2">
    <source>
        <dbReference type="ARBA" id="ARBA00008234"/>
    </source>
</evidence>
<keyword evidence="4 10" id="KW-0479">Metal-binding</keyword>
<feature type="binding site" evidence="10">
    <location>
        <position position="279"/>
    </location>
    <ligand>
        <name>Zn(2+)</name>
        <dbReference type="ChEBI" id="CHEBI:29105"/>
        <label>2</label>
    </ligand>
</feature>
<keyword evidence="8" id="KW-0325">Glycoprotein</keyword>
<comment type="cofactor">
    <cofactor evidence="10">
        <name>Zn(2+)</name>
        <dbReference type="ChEBI" id="CHEBI:29105"/>
    </cofactor>
    <text evidence="10">Binds 2 Zn(2+) ions per subunit.</text>
</comment>
<dbReference type="PIRSF" id="PIRSF000948">
    <property type="entry name" value="Sphingomy_PDE"/>
    <property type="match status" value="1"/>
</dbReference>
<feature type="binding site" evidence="10">
    <location>
        <position position="426"/>
    </location>
    <ligand>
        <name>Zn(2+)</name>
        <dbReference type="ChEBI" id="CHEBI:29105"/>
        <label>1</label>
    </ligand>
</feature>
<feature type="disulfide bond" evidence="11">
    <location>
        <begin position="84"/>
        <end position="95"/>
    </location>
</feature>
<keyword evidence="5 12" id="KW-0732">Signal</keyword>
<dbReference type="InterPro" id="IPR004843">
    <property type="entry name" value="Calcineurin-like_PHP"/>
</dbReference>
<evidence type="ECO:0000256" key="1">
    <source>
        <dbReference type="ARBA" id="ARBA00004613"/>
    </source>
</evidence>
<dbReference type="InterPro" id="IPR041805">
    <property type="entry name" value="ASMase/PPN1_MPP"/>
</dbReference>
<dbReference type="GO" id="GO:0016020">
    <property type="term" value="C:membrane"/>
    <property type="evidence" value="ECO:0007669"/>
    <property type="project" value="GOC"/>
</dbReference>
<comment type="function">
    <text evidence="9">Converts sphingomyelin to ceramide.</text>
</comment>
<feature type="binding site" evidence="10">
    <location>
        <position position="242"/>
    </location>
    <ligand>
        <name>Zn(2+)</name>
        <dbReference type="ChEBI" id="CHEBI:29105"/>
        <label>2</label>
    </ligand>
</feature>
<dbReference type="InterPro" id="IPR029052">
    <property type="entry name" value="Metallo-depent_PP-like"/>
</dbReference>
<comment type="caution">
    <text evidence="15">The sequence shown here is derived from an EMBL/GenBank/DDBJ whole genome shotgun (WGS) entry which is preliminary data.</text>
</comment>
<feature type="binding site" evidence="10">
    <location>
        <position position="424"/>
    </location>
    <ligand>
        <name>Zn(2+)</name>
        <dbReference type="ChEBI" id="CHEBI:29105"/>
        <label>2</label>
    </ligand>
</feature>
<feature type="chain" id="PRO_5017806671" description="Sphingomyelin phosphodiesterase" evidence="12">
    <location>
        <begin position="21"/>
        <end position="656"/>
    </location>
</feature>
<feature type="binding site" evidence="10">
    <location>
        <position position="390"/>
    </location>
    <ligand>
        <name>Zn(2+)</name>
        <dbReference type="ChEBI" id="CHEBI:29105"/>
        <label>2</label>
    </ligand>
</feature>
<evidence type="ECO:0000256" key="4">
    <source>
        <dbReference type="ARBA" id="ARBA00022723"/>
    </source>
</evidence>
<evidence type="ECO:0000259" key="13">
    <source>
        <dbReference type="Pfam" id="PF00149"/>
    </source>
</evidence>
<evidence type="ECO:0000313" key="16">
    <source>
        <dbReference type="Proteomes" id="UP000256645"/>
    </source>
</evidence>
<dbReference type="Pfam" id="PF19272">
    <property type="entry name" value="ASMase_C"/>
    <property type="match status" value="1"/>
</dbReference>
<dbReference type="GO" id="GO:0006685">
    <property type="term" value="P:sphingomyelin catabolic process"/>
    <property type="evidence" value="ECO:0007669"/>
    <property type="project" value="UniProtKB-UniRule"/>
</dbReference>
<evidence type="ECO:0000256" key="12">
    <source>
        <dbReference type="SAM" id="SignalP"/>
    </source>
</evidence>
<sequence>MKFLSVVGLVSTALPLLTNALTISDITRQSIEGLALSKRTTISTILTDIEDATTCTACESLLVVLKALAHLGNDDFVDVITTVCVDLGVEDADVCEGAIGLEGPILAHDLRYMTIGTRTAQLFCLTVFGLCQWPDVEAYTVTMTDKPADAARPAVSGQTPIQIVHLSDIHIDLSYETGASYNCTKNICCRPYTAADAVGTTDYPAGEYGNVNCDAPVTLEESAYAAIESLVPNRAFTIFTGDVVEGAVWLVNETEVTNDLNDAFTRMEALGTVYAVIGNHDVAPVNSYPPADVSTTISSQWAYDVMSSDWETWIGSTASTQADDNFGSYSVLDSATGLRLISVNTMFWYKQNFWLYQDTMDRDPSGQLAWLVTELEAAETAGERVWLMGHMPLGTTDAFHDQSEYFDQIVQRFDGTIAAMFFGHTHKDEFEISYSTPDAPAFDTANMVSYIAPSLTPTSGNPSFRVYSVDPVTFAVLDVTVYYADITSATYQSGPTWEVLYSAKEAYGSLLTPPVTDASAELTPAFWHNVTTLFENDDTVFQQYYSRKTRDYDTSTCDSTCKTSELCQLRAAQSQYNCGTVSPGINFKKRTVDSETMIDSAHSAHGDCEGSAIIPILGALTSTGLADLQASLTSILGADFMDTTVPDNYTTSGFTY</sequence>
<accession>A0A3D8RTV6</accession>
<dbReference type="Pfam" id="PF00149">
    <property type="entry name" value="Metallophos"/>
    <property type="match status" value="1"/>
</dbReference>
<evidence type="ECO:0000256" key="3">
    <source>
        <dbReference type="ARBA" id="ARBA00022525"/>
    </source>
</evidence>
<feature type="binding site" evidence="10">
    <location>
        <position position="242"/>
    </location>
    <ligand>
        <name>Zn(2+)</name>
        <dbReference type="ChEBI" id="CHEBI:29105"/>
        <label>1</label>
    </ligand>
</feature>
<evidence type="ECO:0000256" key="8">
    <source>
        <dbReference type="ARBA" id="ARBA00023180"/>
    </source>
</evidence>
<feature type="binding site" evidence="10">
    <location>
        <position position="170"/>
    </location>
    <ligand>
        <name>Zn(2+)</name>
        <dbReference type="ChEBI" id="CHEBI:29105"/>
        <label>1</label>
    </ligand>
</feature>
<keyword evidence="7 10" id="KW-0862">Zinc</keyword>
<feature type="disulfide bond" evidence="11">
    <location>
        <begin position="557"/>
        <end position="561"/>
    </location>
</feature>
<comment type="subcellular location">
    <subcellularLocation>
        <location evidence="1">Secreted</location>
    </subcellularLocation>
</comment>
<dbReference type="GO" id="GO:0016798">
    <property type="term" value="F:hydrolase activity, acting on glycosyl bonds"/>
    <property type="evidence" value="ECO:0007669"/>
    <property type="project" value="UniProtKB-KW"/>
</dbReference>
<feature type="disulfide bond" evidence="11">
    <location>
        <begin position="189"/>
        <end position="213"/>
    </location>
</feature>
<dbReference type="PANTHER" id="PTHR10340:SF34">
    <property type="entry name" value="SPHINGOMYELIN PHOSPHODIESTERASE"/>
    <property type="match status" value="1"/>
</dbReference>
<feature type="signal peptide" evidence="12">
    <location>
        <begin position="1"/>
        <end position="20"/>
    </location>
</feature>
<feature type="domain" description="Sphingomyelin phosphodiesterase C-terminal" evidence="14">
    <location>
        <begin position="446"/>
        <end position="570"/>
    </location>
</feature>
<dbReference type="STRING" id="1849047.A0A3D8RTV6"/>
<proteinExistence type="inferred from homology"/>
<evidence type="ECO:0000256" key="10">
    <source>
        <dbReference type="PIRSR" id="PIRSR000948-1"/>
    </source>
</evidence>
<dbReference type="Proteomes" id="UP000256645">
    <property type="component" value="Unassembled WGS sequence"/>
</dbReference>
<dbReference type="SUPFAM" id="SSF56300">
    <property type="entry name" value="Metallo-dependent phosphatases"/>
    <property type="match status" value="1"/>
</dbReference>
<reference evidence="15 16" key="1">
    <citation type="journal article" date="2018" name="IMA Fungus">
        <title>IMA Genome-F 9: Draft genome sequence of Annulohypoxylon stygium, Aspergillus mulundensis, Berkeleyomyces basicola (syn. Thielaviopsis basicola), Ceratocystis smalleyi, two Cercospora beticola strains, Coleophoma cylindrospora, Fusarium fracticaudum, Phialophora cf. hyalina, and Morchella septimelata.</title>
        <authorList>
            <person name="Wingfield B.D."/>
            <person name="Bills G.F."/>
            <person name="Dong Y."/>
            <person name="Huang W."/>
            <person name="Nel W.J."/>
            <person name="Swalarsk-Parry B.S."/>
            <person name="Vaghefi N."/>
            <person name="Wilken P.M."/>
            <person name="An Z."/>
            <person name="de Beer Z.W."/>
            <person name="De Vos L."/>
            <person name="Chen L."/>
            <person name="Duong T.A."/>
            <person name="Gao Y."/>
            <person name="Hammerbacher A."/>
            <person name="Kikkert J.R."/>
            <person name="Li Y."/>
            <person name="Li H."/>
            <person name="Li K."/>
            <person name="Li Q."/>
            <person name="Liu X."/>
            <person name="Ma X."/>
            <person name="Naidoo K."/>
            <person name="Pethybridge S.J."/>
            <person name="Sun J."/>
            <person name="Steenkamp E.T."/>
            <person name="van der Nest M.A."/>
            <person name="van Wyk S."/>
            <person name="Wingfield M.J."/>
            <person name="Xiong C."/>
            <person name="Yue Q."/>
            <person name="Zhang X."/>
        </authorList>
    </citation>
    <scope>NUCLEOTIDE SEQUENCE [LARGE SCALE GENOMIC DNA]</scope>
    <source>
        <strain evidence="15 16">BP6252</strain>
    </source>
</reference>
<dbReference type="CDD" id="cd00842">
    <property type="entry name" value="MPP_ASMase"/>
    <property type="match status" value="1"/>
</dbReference>
<keyword evidence="3" id="KW-0964">Secreted</keyword>
<keyword evidence="9" id="KW-0326">Glycosidase</keyword>